<evidence type="ECO:0000313" key="3">
    <source>
        <dbReference type="Proteomes" id="UP001281656"/>
    </source>
</evidence>
<evidence type="ECO:0000256" key="1">
    <source>
        <dbReference type="SAM" id="Phobius"/>
    </source>
</evidence>
<dbReference type="Proteomes" id="UP001281656">
    <property type="component" value="Unassembled WGS sequence"/>
</dbReference>
<organism evidence="2 3">
    <name type="scientific">Clostridium tanneri</name>
    <dbReference type="NCBI Taxonomy" id="3037988"/>
    <lineage>
        <taxon>Bacteria</taxon>
        <taxon>Bacillati</taxon>
        <taxon>Bacillota</taxon>
        <taxon>Clostridia</taxon>
        <taxon>Eubacteriales</taxon>
        <taxon>Clostridiaceae</taxon>
        <taxon>Clostridium</taxon>
    </lineage>
</organism>
<comment type="caution">
    <text evidence="2">The sequence shown here is derived from an EMBL/GenBank/DDBJ whole genome shotgun (WGS) entry which is preliminary data.</text>
</comment>
<sequence length="140" mass="15667">MNKKLITFNSDTNKLYLDGKYVCTVEKSNVYNKSTVAKTASNGWEQIANSQFKLNFLGSESAAVIAGMIAAVYAFPPDAALIGGVGVIVGVAGFCSFKYREYWDANYRNPTVKHELDVYSDRTWSTYETTIRYTEFPQRG</sequence>
<reference evidence="2 3" key="1">
    <citation type="submission" date="2023-04" db="EMBL/GenBank/DDBJ databases">
        <title>Clostridium tannerae sp. nov., isolated from the fecal material of an alpaca.</title>
        <authorList>
            <person name="Miller S."/>
            <person name="Hendry M."/>
            <person name="King J."/>
            <person name="Sankaranarayanan K."/>
            <person name="Lawson P.A."/>
        </authorList>
    </citation>
    <scope>NUCLEOTIDE SEQUENCE [LARGE SCALE GENOMIC DNA]</scope>
    <source>
        <strain evidence="2 3">A1-XYC3</strain>
    </source>
</reference>
<keyword evidence="3" id="KW-1185">Reference proteome</keyword>
<dbReference type="RefSeq" id="WP_318797387.1">
    <property type="nucleotide sequence ID" value="NZ_JARUJP010000005.1"/>
</dbReference>
<keyword evidence="1" id="KW-0812">Transmembrane</keyword>
<protein>
    <submittedName>
        <fullName evidence="2">Uncharacterized protein</fullName>
    </submittedName>
</protein>
<feature type="transmembrane region" description="Helical" evidence="1">
    <location>
        <begin position="81"/>
        <end position="99"/>
    </location>
</feature>
<dbReference type="EMBL" id="JARUJP010000005">
    <property type="protein sequence ID" value="MDW8800802.1"/>
    <property type="molecule type" value="Genomic_DNA"/>
</dbReference>
<gene>
    <name evidence="2" type="ORF">P8V03_06505</name>
</gene>
<accession>A0ABU4JRP5</accession>
<keyword evidence="1" id="KW-1133">Transmembrane helix</keyword>
<name>A0ABU4JRP5_9CLOT</name>
<keyword evidence="1" id="KW-0472">Membrane</keyword>
<feature type="transmembrane region" description="Helical" evidence="1">
    <location>
        <begin position="54"/>
        <end position="75"/>
    </location>
</feature>
<evidence type="ECO:0000313" key="2">
    <source>
        <dbReference type="EMBL" id="MDW8800802.1"/>
    </source>
</evidence>
<proteinExistence type="predicted"/>